<keyword evidence="3" id="KW-1185">Reference proteome</keyword>
<feature type="transmembrane region" description="Helical" evidence="1">
    <location>
        <begin position="36"/>
        <end position="54"/>
    </location>
</feature>
<evidence type="ECO:0000313" key="3">
    <source>
        <dbReference type="Proteomes" id="UP000182740"/>
    </source>
</evidence>
<gene>
    <name evidence="2" type="ORF">SAMN04489730_2178</name>
</gene>
<proteinExistence type="predicted"/>
<evidence type="ECO:0000313" key="2">
    <source>
        <dbReference type="EMBL" id="SFW62833.1"/>
    </source>
</evidence>
<keyword evidence="1" id="KW-0812">Transmembrane</keyword>
<reference evidence="3" key="1">
    <citation type="submission" date="2016-11" db="EMBL/GenBank/DDBJ databases">
        <authorList>
            <person name="Varghese N."/>
            <person name="Submissions S."/>
        </authorList>
    </citation>
    <scope>NUCLEOTIDE SEQUENCE [LARGE SCALE GENOMIC DNA]</scope>
    <source>
        <strain evidence="3">DSM 44671</strain>
    </source>
</reference>
<keyword evidence="1" id="KW-1133">Transmembrane helix</keyword>
<evidence type="ECO:0000256" key="1">
    <source>
        <dbReference type="SAM" id="Phobius"/>
    </source>
</evidence>
<dbReference type="EMBL" id="FPJG01000006">
    <property type="protein sequence ID" value="SFW62833.1"/>
    <property type="molecule type" value="Genomic_DNA"/>
</dbReference>
<sequence>MSELDARLRDEIDDQVAEALDAYLADRGAVRGRRTWPLWLAIVLTNVVWLVVSVKQG</sequence>
<name>A0A1K1QT26_9PSEU</name>
<keyword evidence="1" id="KW-0472">Membrane</keyword>
<accession>A0A1K1QT26</accession>
<protein>
    <submittedName>
        <fullName evidence="2">Uncharacterized protein</fullName>
    </submittedName>
</protein>
<dbReference type="Proteomes" id="UP000182740">
    <property type="component" value="Unassembled WGS sequence"/>
</dbReference>
<organism evidence="2 3">
    <name type="scientific">Amycolatopsis australiensis</name>
    <dbReference type="NCBI Taxonomy" id="546364"/>
    <lineage>
        <taxon>Bacteria</taxon>
        <taxon>Bacillati</taxon>
        <taxon>Actinomycetota</taxon>
        <taxon>Actinomycetes</taxon>
        <taxon>Pseudonocardiales</taxon>
        <taxon>Pseudonocardiaceae</taxon>
        <taxon>Amycolatopsis</taxon>
    </lineage>
</organism>
<dbReference type="RefSeq" id="WP_177328781.1">
    <property type="nucleotide sequence ID" value="NZ_FPJG01000006.1"/>
</dbReference>
<dbReference type="AlphaFoldDB" id="A0A1K1QT26"/>
<dbReference type="STRING" id="546364.SAMN04489730_2178"/>